<sequence length="235" mass="25719">MKPHGSITPLVDAVAALDPRPRDRQWVSLTFCVLDAVYSIGANYDHHVVPVVRRVAAEFGVENPATDPAVATLIADPAPLGALLGRYPNSDALISVTDNRQNTSTRGGIRKADAVLRYAAILHDRGVDTVTDARAALTDERRWEQVDHALRTVPGDGVAGVRRGYLWMLVGDHATVKPDRMVLRWLARTGFPVDVAGARSLLREVSEALTDRLGRDVSPWEVDHAIWSAGRRGQR</sequence>
<dbReference type="Proteomes" id="UP001596223">
    <property type="component" value="Unassembled WGS sequence"/>
</dbReference>
<protein>
    <recommendedName>
        <fullName evidence="3">Heme peroxidase</fullName>
    </recommendedName>
</protein>
<gene>
    <name evidence="1" type="ORF">ACFP3H_05440</name>
</gene>
<accession>A0ABW1JN91</accession>
<dbReference type="RefSeq" id="WP_378600459.1">
    <property type="nucleotide sequence ID" value="NZ_JBHSQN010000002.1"/>
</dbReference>
<organism evidence="1 2">
    <name type="scientific">Nocardia lasii</name>
    <dbReference type="NCBI Taxonomy" id="1616107"/>
    <lineage>
        <taxon>Bacteria</taxon>
        <taxon>Bacillati</taxon>
        <taxon>Actinomycetota</taxon>
        <taxon>Actinomycetes</taxon>
        <taxon>Mycobacteriales</taxon>
        <taxon>Nocardiaceae</taxon>
        <taxon>Nocardia</taxon>
    </lineage>
</organism>
<name>A0ABW1JN91_9NOCA</name>
<evidence type="ECO:0000313" key="1">
    <source>
        <dbReference type="EMBL" id="MFC6010485.1"/>
    </source>
</evidence>
<evidence type="ECO:0000313" key="2">
    <source>
        <dbReference type="Proteomes" id="UP001596223"/>
    </source>
</evidence>
<proteinExistence type="predicted"/>
<comment type="caution">
    <text evidence="1">The sequence shown here is derived from an EMBL/GenBank/DDBJ whole genome shotgun (WGS) entry which is preliminary data.</text>
</comment>
<evidence type="ECO:0008006" key="3">
    <source>
        <dbReference type="Google" id="ProtNLM"/>
    </source>
</evidence>
<keyword evidence="2" id="KW-1185">Reference proteome</keyword>
<reference evidence="2" key="1">
    <citation type="journal article" date="2019" name="Int. J. Syst. Evol. Microbiol.">
        <title>The Global Catalogue of Microorganisms (GCM) 10K type strain sequencing project: providing services to taxonomists for standard genome sequencing and annotation.</title>
        <authorList>
            <consortium name="The Broad Institute Genomics Platform"/>
            <consortium name="The Broad Institute Genome Sequencing Center for Infectious Disease"/>
            <person name="Wu L."/>
            <person name="Ma J."/>
        </authorList>
    </citation>
    <scope>NUCLEOTIDE SEQUENCE [LARGE SCALE GENOMIC DNA]</scope>
    <source>
        <strain evidence="2">CCUG 36956</strain>
    </source>
</reference>
<dbReference type="EMBL" id="JBHSQN010000002">
    <property type="protein sequence ID" value="MFC6010485.1"/>
    <property type="molecule type" value="Genomic_DNA"/>
</dbReference>